<evidence type="ECO:0000313" key="3">
    <source>
        <dbReference type="Proteomes" id="UP000254712"/>
    </source>
</evidence>
<reference evidence="2 3" key="1">
    <citation type="submission" date="2018-06" db="EMBL/GenBank/DDBJ databases">
        <authorList>
            <consortium name="Pathogen Informatics"/>
            <person name="Doyle S."/>
        </authorList>
    </citation>
    <scope>NUCLEOTIDE SEQUENCE [LARGE SCALE GENOMIC DNA]</scope>
    <source>
        <strain evidence="2 3">NCTC8261</strain>
    </source>
</reference>
<dbReference type="Proteomes" id="UP000254712">
    <property type="component" value="Unassembled WGS sequence"/>
</dbReference>
<accession>A0A379WP74</accession>
<dbReference type="EMBL" id="UGXT01000002">
    <property type="protein sequence ID" value="SUH35803.1"/>
    <property type="molecule type" value="Genomic_DNA"/>
</dbReference>
<protein>
    <submittedName>
        <fullName evidence="2">Outer membrane protein RatA</fullName>
    </submittedName>
</protein>
<dbReference type="Pfam" id="PF05689">
    <property type="entry name" value="InvE_AD"/>
    <property type="match status" value="1"/>
</dbReference>
<proteinExistence type="predicted"/>
<gene>
    <name evidence="2" type="ORF">NCTC8261_02044</name>
</gene>
<name>A0A379WP74_SALET</name>
<evidence type="ECO:0000313" key="2">
    <source>
        <dbReference type="EMBL" id="SUH35803.1"/>
    </source>
</evidence>
<feature type="domain" description="InvasinE Adhesion" evidence="1">
    <location>
        <begin position="3"/>
        <end position="108"/>
    </location>
</feature>
<organism evidence="2 3">
    <name type="scientific">Salmonella enterica I</name>
    <dbReference type="NCBI Taxonomy" id="59201"/>
    <lineage>
        <taxon>Bacteria</taxon>
        <taxon>Pseudomonadati</taxon>
        <taxon>Pseudomonadota</taxon>
        <taxon>Gammaproteobacteria</taxon>
        <taxon>Enterobacterales</taxon>
        <taxon>Enterobacteriaceae</taxon>
        <taxon>Salmonella</taxon>
    </lineage>
</organism>
<evidence type="ECO:0000259" key="1">
    <source>
        <dbReference type="Pfam" id="PF05689"/>
    </source>
</evidence>
<dbReference type="AlphaFoldDB" id="A0A379WP74"/>
<dbReference type="InterPro" id="IPR008541">
    <property type="entry name" value="InvE_AD"/>
</dbReference>
<sequence length="124" mass="13709">MVGEPSSTAHTDTYFETNEYWVMVNNFNTGNYGGCPMNQMAAMDDSRRCTTITQAARWRPILDCPSGSGVGCDSLLKGSTLYWQYKDLKTGKNYSMSENPGNYYLQLCLTTSRSGLNIALSSDA</sequence>